<name>A0A061DE44_BABBI</name>
<feature type="compositionally biased region" description="Basic and acidic residues" evidence="1">
    <location>
        <begin position="1"/>
        <end position="22"/>
    </location>
</feature>
<protein>
    <submittedName>
        <fullName evidence="2">Kelch repeat containing protein, putative</fullName>
    </submittedName>
</protein>
<evidence type="ECO:0000313" key="3">
    <source>
        <dbReference type="Proteomes" id="UP000033188"/>
    </source>
</evidence>
<dbReference type="Pfam" id="PF24681">
    <property type="entry name" value="Kelch_KLHDC2_KLHL20_DRC7"/>
    <property type="match status" value="1"/>
</dbReference>
<dbReference type="InterPro" id="IPR015915">
    <property type="entry name" value="Kelch-typ_b-propeller"/>
</dbReference>
<dbReference type="EMBL" id="LK391709">
    <property type="protein sequence ID" value="CDR96805.1"/>
    <property type="molecule type" value="Genomic_DNA"/>
</dbReference>
<dbReference type="VEuPathDB" id="PiroplasmaDB:BBBOND_0307090"/>
<keyword evidence="3" id="KW-1185">Reference proteome</keyword>
<evidence type="ECO:0000313" key="2">
    <source>
        <dbReference type="EMBL" id="CDR96805.1"/>
    </source>
</evidence>
<proteinExistence type="predicted"/>
<dbReference type="PANTHER" id="PTHR46063:SF1">
    <property type="entry name" value="KELCH DOMAIN-CONTAINING PROTEIN 4"/>
    <property type="match status" value="1"/>
</dbReference>
<reference evidence="3" key="1">
    <citation type="journal article" date="2014" name="Nucleic Acids Res.">
        <title>The evolutionary dynamics of variant antigen genes in Babesia reveal a history of genomic innovation underlying host-parasite interaction.</title>
        <authorList>
            <person name="Jackson A.P."/>
            <person name="Otto T.D."/>
            <person name="Darby A."/>
            <person name="Ramaprasad A."/>
            <person name="Xia D."/>
            <person name="Echaide I.E."/>
            <person name="Farber M."/>
            <person name="Gahlot S."/>
            <person name="Gamble J."/>
            <person name="Gupta D."/>
            <person name="Gupta Y."/>
            <person name="Jackson L."/>
            <person name="Malandrin L."/>
            <person name="Malas T.B."/>
            <person name="Moussa E."/>
            <person name="Nair M."/>
            <person name="Reid A.J."/>
            <person name="Sanders M."/>
            <person name="Sharma J."/>
            <person name="Tracey A."/>
            <person name="Quail M.A."/>
            <person name="Weir W."/>
            <person name="Wastling J.M."/>
            <person name="Hall N."/>
            <person name="Willadsen P."/>
            <person name="Lingelbach K."/>
            <person name="Shiels B."/>
            <person name="Tait A."/>
            <person name="Berriman M."/>
            <person name="Allred D.R."/>
            <person name="Pain A."/>
        </authorList>
    </citation>
    <scope>NUCLEOTIDE SEQUENCE [LARGE SCALE GENOMIC DNA]</scope>
    <source>
        <strain evidence="3">Bond</strain>
    </source>
</reference>
<organism evidence="2 3">
    <name type="scientific">Babesia bigemina</name>
    <dbReference type="NCBI Taxonomy" id="5866"/>
    <lineage>
        <taxon>Eukaryota</taxon>
        <taxon>Sar</taxon>
        <taxon>Alveolata</taxon>
        <taxon>Apicomplexa</taxon>
        <taxon>Aconoidasida</taxon>
        <taxon>Piroplasmida</taxon>
        <taxon>Babesiidae</taxon>
        <taxon>Babesia</taxon>
    </lineage>
</organism>
<sequence length="491" mass="55092">MPKNKTEAKAKLAAAKREAQERKARKKLLKGTKEKDISQIIKRFRYSHDTADKGKLVDVEGVRPGPRASATFTPMQNDIAILFGGEFYDGIQVEVYNDTFFYNASKHEWRMLQTTAKPPPRCSHQATVFNNYLYIFGGEYTTLDQFHHFNDMHRLCLKTLKWEPVEVTGTVPAPRSGHRMVTWNGYWVLFGGFHDTTREATYYNDLYLFSFKTSEWKRVCQQRYSGAIPEPRAACLMLAPRNSNKVLVFGGFTKTKDTAKNVAGKYHQDSWLINMDLALQGDALVWEKISTKGKPTYSIGFGVANHQNVGLVVGGVSDTDSGGTSLKSVFYNSVYTLNVDQKRWYPLTAGDNASNPDKPDAEATLEEKMSSVSLAANPPPRMNPHAVVCGNTLYVYGGIVEQGSVEVTMSDMWVLDLGKRDGWRCIDPGFNFSEVYKGEMDMQEDSSSDEEPSNSAEDDDDEEEDGDEEDDSDDEEMLTDEDGSDQDADNA</sequence>
<dbReference type="OMA" id="PSPRVGC"/>
<dbReference type="Proteomes" id="UP000033188">
    <property type="component" value="Chromosome 3"/>
</dbReference>
<dbReference type="OrthoDB" id="4447at2759"/>
<feature type="compositionally biased region" description="Acidic residues" evidence="1">
    <location>
        <begin position="441"/>
        <end position="491"/>
    </location>
</feature>
<evidence type="ECO:0000256" key="1">
    <source>
        <dbReference type="SAM" id="MobiDB-lite"/>
    </source>
</evidence>
<dbReference type="InterPro" id="IPR052588">
    <property type="entry name" value="Kelch_domain_protein"/>
</dbReference>
<gene>
    <name evidence="2" type="ORF">BBBOND_0307090</name>
</gene>
<dbReference type="RefSeq" id="XP_012768991.1">
    <property type="nucleotide sequence ID" value="XM_012913537.1"/>
</dbReference>
<dbReference type="PANTHER" id="PTHR46063">
    <property type="entry name" value="KELCH DOMAIN-CONTAINING PROTEIN"/>
    <property type="match status" value="1"/>
</dbReference>
<accession>A0A061DE44</accession>
<dbReference type="STRING" id="5866.A0A061DE44"/>
<dbReference type="AlphaFoldDB" id="A0A061DE44"/>
<feature type="region of interest" description="Disordered" evidence="1">
    <location>
        <begin position="1"/>
        <end position="31"/>
    </location>
</feature>
<feature type="region of interest" description="Disordered" evidence="1">
    <location>
        <begin position="440"/>
        <end position="491"/>
    </location>
</feature>
<dbReference type="SUPFAM" id="SSF117281">
    <property type="entry name" value="Kelch motif"/>
    <property type="match status" value="1"/>
</dbReference>
<dbReference type="KEGG" id="bbig:BBBOND_0307090"/>
<dbReference type="GeneID" id="24565346"/>
<dbReference type="Gene3D" id="2.120.10.80">
    <property type="entry name" value="Kelch-type beta propeller"/>
    <property type="match status" value="2"/>
</dbReference>